<feature type="domain" description="CBM1" evidence="3">
    <location>
        <begin position="166"/>
        <end position="202"/>
    </location>
</feature>
<name>A0A8K0XJN1_9AGAR</name>
<evidence type="ECO:0000256" key="2">
    <source>
        <dbReference type="SAM" id="MobiDB-lite"/>
    </source>
</evidence>
<evidence type="ECO:0000259" key="3">
    <source>
        <dbReference type="PROSITE" id="PS51164"/>
    </source>
</evidence>
<organism evidence="4 5">
    <name type="scientific">Cristinia sonorae</name>
    <dbReference type="NCBI Taxonomy" id="1940300"/>
    <lineage>
        <taxon>Eukaryota</taxon>
        <taxon>Fungi</taxon>
        <taxon>Dikarya</taxon>
        <taxon>Basidiomycota</taxon>
        <taxon>Agaricomycotina</taxon>
        <taxon>Agaricomycetes</taxon>
        <taxon>Agaricomycetidae</taxon>
        <taxon>Agaricales</taxon>
        <taxon>Pleurotineae</taxon>
        <taxon>Stephanosporaceae</taxon>
        <taxon>Cristinia</taxon>
    </lineage>
</organism>
<accession>A0A8K0XJN1</accession>
<dbReference type="SMART" id="SM00236">
    <property type="entry name" value="fCBD"/>
    <property type="match status" value="3"/>
</dbReference>
<comment type="caution">
    <text evidence="4">The sequence shown here is derived from an EMBL/GenBank/DDBJ whole genome shotgun (WGS) entry which is preliminary data.</text>
</comment>
<dbReference type="SUPFAM" id="SSF57180">
    <property type="entry name" value="Cellulose-binding domain"/>
    <property type="match status" value="2"/>
</dbReference>
<feature type="region of interest" description="Disordered" evidence="2">
    <location>
        <begin position="134"/>
        <end position="178"/>
    </location>
</feature>
<proteinExistence type="predicted"/>
<gene>
    <name evidence="4" type="ORF">BXZ70DRAFT_1013082</name>
</gene>
<dbReference type="Pfam" id="PF00734">
    <property type="entry name" value="CBM_1"/>
    <property type="match status" value="2"/>
</dbReference>
<dbReference type="PROSITE" id="PS51164">
    <property type="entry name" value="CBM1_2"/>
    <property type="match status" value="1"/>
</dbReference>
<evidence type="ECO:0000313" key="4">
    <source>
        <dbReference type="EMBL" id="KAH8075985.1"/>
    </source>
</evidence>
<dbReference type="InterPro" id="IPR000254">
    <property type="entry name" value="CBD"/>
</dbReference>
<reference evidence="4" key="1">
    <citation type="journal article" date="2021" name="New Phytol.">
        <title>Evolutionary innovations through gain and loss of genes in the ectomycorrhizal Boletales.</title>
        <authorList>
            <person name="Wu G."/>
            <person name="Miyauchi S."/>
            <person name="Morin E."/>
            <person name="Kuo A."/>
            <person name="Drula E."/>
            <person name="Varga T."/>
            <person name="Kohler A."/>
            <person name="Feng B."/>
            <person name="Cao Y."/>
            <person name="Lipzen A."/>
            <person name="Daum C."/>
            <person name="Hundley H."/>
            <person name="Pangilinan J."/>
            <person name="Johnson J."/>
            <person name="Barry K."/>
            <person name="LaButti K."/>
            <person name="Ng V."/>
            <person name="Ahrendt S."/>
            <person name="Min B."/>
            <person name="Choi I.G."/>
            <person name="Park H."/>
            <person name="Plett J.M."/>
            <person name="Magnuson J."/>
            <person name="Spatafora J.W."/>
            <person name="Nagy L.G."/>
            <person name="Henrissat B."/>
            <person name="Grigoriev I.V."/>
            <person name="Yang Z.L."/>
            <person name="Xu J."/>
            <person name="Martin F.M."/>
        </authorList>
    </citation>
    <scope>NUCLEOTIDE SEQUENCE</scope>
    <source>
        <strain evidence="4">KKN 215</strain>
    </source>
</reference>
<dbReference type="InterPro" id="IPR035971">
    <property type="entry name" value="CBD_sf"/>
</dbReference>
<sequence>MSTIRQYLHLTDILSIIDRYKHNRAWANANNRRTRPILGSMRWERMARSFYLFRHGITAGFTCIYLNDFYSQCQPSGASSTSTLTTTPCPKPTIPIIEPAKPGGQCGGNCWMGPFNCPDGYRCFPLDNNTSLCQNATNTRTQPPTSAPTRPTKPTSEIEAPTPTPPMQSDGGQCGGKGWPGPTVCKPPITCVVLSPDKSQCQTTKTKAIPTRLIDTAQTVLANMRV</sequence>
<dbReference type="GO" id="GO:0030248">
    <property type="term" value="F:cellulose binding"/>
    <property type="evidence" value="ECO:0007669"/>
    <property type="project" value="InterPro"/>
</dbReference>
<protein>
    <recommendedName>
        <fullName evidence="3">CBM1 domain-containing protein</fullName>
    </recommendedName>
</protein>
<feature type="compositionally biased region" description="Polar residues" evidence="2">
    <location>
        <begin position="134"/>
        <end position="155"/>
    </location>
</feature>
<dbReference type="AlphaFoldDB" id="A0A8K0XJN1"/>
<keyword evidence="1" id="KW-0732">Signal</keyword>
<keyword evidence="5" id="KW-1185">Reference proteome</keyword>
<dbReference type="EMBL" id="JAEVFJ010000068">
    <property type="protein sequence ID" value="KAH8075985.1"/>
    <property type="molecule type" value="Genomic_DNA"/>
</dbReference>
<evidence type="ECO:0000313" key="5">
    <source>
        <dbReference type="Proteomes" id="UP000813824"/>
    </source>
</evidence>
<dbReference type="GO" id="GO:0005576">
    <property type="term" value="C:extracellular region"/>
    <property type="evidence" value="ECO:0007669"/>
    <property type="project" value="InterPro"/>
</dbReference>
<dbReference type="Proteomes" id="UP000813824">
    <property type="component" value="Unassembled WGS sequence"/>
</dbReference>
<dbReference type="GO" id="GO:0005975">
    <property type="term" value="P:carbohydrate metabolic process"/>
    <property type="evidence" value="ECO:0007669"/>
    <property type="project" value="InterPro"/>
</dbReference>
<evidence type="ECO:0000256" key="1">
    <source>
        <dbReference type="ARBA" id="ARBA00022729"/>
    </source>
</evidence>